<dbReference type="InterPro" id="IPR001611">
    <property type="entry name" value="Leu-rich_rpt"/>
</dbReference>
<dbReference type="InterPro" id="IPR001810">
    <property type="entry name" value="F-box_dom"/>
</dbReference>
<dbReference type="SUPFAM" id="SSF81383">
    <property type="entry name" value="F-box domain"/>
    <property type="match status" value="1"/>
</dbReference>
<dbReference type="InterPro" id="IPR036047">
    <property type="entry name" value="F-box-like_dom_sf"/>
</dbReference>
<dbReference type="SUPFAM" id="SSF52047">
    <property type="entry name" value="RNI-like"/>
    <property type="match status" value="1"/>
</dbReference>
<accession>A0A167ILF8</accession>
<dbReference type="PANTHER" id="PTHR13318:SF95">
    <property type="entry name" value="F-BOX PROTEIN YLR352W"/>
    <property type="match status" value="1"/>
</dbReference>
<reference evidence="3 4" key="1">
    <citation type="journal article" date="2016" name="Mol. Biol. Evol.">
        <title>Comparative Genomics of Early-Diverging Mushroom-Forming Fungi Provides Insights into the Origins of Lignocellulose Decay Capabilities.</title>
        <authorList>
            <person name="Nagy L.G."/>
            <person name="Riley R."/>
            <person name="Tritt A."/>
            <person name="Adam C."/>
            <person name="Daum C."/>
            <person name="Floudas D."/>
            <person name="Sun H."/>
            <person name="Yadav J.S."/>
            <person name="Pangilinan J."/>
            <person name="Larsson K.H."/>
            <person name="Matsuura K."/>
            <person name="Barry K."/>
            <person name="Labutti K."/>
            <person name="Kuo R."/>
            <person name="Ohm R.A."/>
            <person name="Bhattacharya S.S."/>
            <person name="Shirouzu T."/>
            <person name="Yoshinaga Y."/>
            <person name="Martin F.M."/>
            <person name="Grigoriev I.V."/>
            <person name="Hibbett D.S."/>
        </authorList>
    </citation>
    <scope>NUCLEOTIDE SEQUENCE [LARGE SCALE GENOMIC DNA]</scope>
    <source>
        <strain evidence="3 4">TUFC12733</strain>
    </source>
</reference>
<name>A0A167ILF8_CALVF</name>
<feature type="region of interest" description="Disordered" evidence="1">
    <location>
        <begin position="624"/>
        <end position="643"/>
    </location>
</feature>
<dbReference type="PANTHER" id="PTHR13318">
    <property type="entry name" value="PARTNER OF PAIRED, ISOFORM B-RELATED"/>
    <property type="match status" value="1"/>
</dbReference>
<dbReference type="EMBL" id="KV417307">
    <property type="protein sequence ID" value="KZO92747.1"/>
    <property type="molecule type" value="Genomic_DNA"/>
</dbReference>
<protein>
    <submittedName>
        <fullName evidence="3">RNI-like protein</fullName>
    </submittedName>
</protein>
<dbReference type="GO" id="GO:0019005">
    <property type="term" value="C:SCF ubiquitin ligase complex"/>
    <property type="evidence" value="ECO:0007669"/>
    <property type="project" value="TreeGrafter"/>
</dbReference>
<dbReference type="OrthoDB" id="550575at2759"/>
<gene>
    <name evidence="3" type="ORF">CALVIDRAFT_486940</name>
</gene>
<evidence type="ECO:0000313" key="4">
    <source>
        <dbReference type="Proteomes" id="UP000076738"/>
    </source>
</evidence>
<dbReference type="SMART" id="SM00367">
    <property type="entry name" value="LRR_CC"/>
    <property type="match status" value="7"/>
</dbReference>
<feature type="domain" description="F-box" evidence="2">
    <location>
        <begin position="108"/>
        <end position="135"/>
    </location>
</feature>
<dbReference type="Pfam" id="PF13516">
    <property type="entry name" value="LRR_6"/>
    <property type="match status" value="1"/>
</dbReference>
<keyword evidence="4" id="KW-1185">Reference proteome</keyword>
<dbReference type="Gene3D" id="3.80.10.10">
    <property type="entry name" value="Ribonuclease Inhibitor"/>
    <property type="match status" value="2"/>
</dbReference>
<evidence type="ECO:0000259" key="2">
    <source>
        <dbReference type="Pfam" id="PF12937"/>
    </source>
</evidence>
<dbReference type="InterPro" id="IPR032675">
    <property type="entry name" value="LRR_dom_sf"/>
</dbReference>
<evidence type="ECO:0000313" key="3">
    <source>
        <dbReference type="EMBL" id="KZO92747.1"/>
    </source>
</evidence>
<proteinExistence type="predicted"/>
<dbReference type="InterPro" id="IPR006553">
    <property type="entry name" value="Leu-rich_rpt_Cys-con_subtyp"/>
</dbReference>
<dbReference type="GO" id="GO:0031146">
    <property type="term" value="P:SCF-dependent proteasomal ubiquitin-dependent protein catabolic process"/>
    <property type="evidence" value="ECO:0007669"/>
    <property type="project" value="TreeGrafter"/>
</dbReference>
<dbReference type="Pfam" id="PF12937">
    <property type="entry name" value="F-box-like"/>
    <property type="match status" value="1"/>
</dbReference>
<sequence>MRAFSSPLPYVITASPPVTPALTLSHSPSDSPLPVVEDSAYLTTGVTDEPDVLPNLFEHVLPRELQLHCIRSIVVVCEEEYERDIRSGRWTVYRASQERWIGSAKGHREIVKLSRVSRSWRSLAFDGQLWSSLDFSHYSQITRSTVQHIVSSASPFVKHASILGLPRLFPILAKGLAAPSIPQTQLRSLNLRGCRHISTGPLHLLIATSPMLETVNFCASSAVTNYTMNLLATHCPQLKIVDVTRCPYLSGSGIIALGSIASGPPVDGKIRKQSMIRELRMAGLRYANVDVLTSMGQHIPDLEVLDLSGSRLLMDTALEAFVFCTKDSACDKVALTSREAGHDPAEMLTHYRRLTKLRHLNLSSCPEITDRTCSNLAHAVPKLEFLELADLGGAMKDDGLVHLLSTVPHIRRVDLDDAMDITDRVLDALTPPPPDPHSAHSVAKPEPGEKLEHLVLSYVANISNEAVLRLIRACTKLRVLEVDNTRVSDSVLREFVRTVRKRKMQGAEIVAVDCRSVGKAVVSELAAHTRPRRGWKAWEAQAMGYDDGSPHADIHVSGPSLTAAQDECDETKIILKSFWSWQAVDTATALRERRRRLIGSRRLTEGDLSLSRLVARGGLDPDLVREDQLEGDGEERGAANGGERRRSRWVIRWSGGRGGMGGSMYIGTEPQAAAAAGGNNGDDRGCVIM</sequence>
<dbReference type="AlphaFoldDB" id="A0A167ILF8"/>
<dbReference type="STRING" id="1330018.A0A167ILF8"/>
<organism evidence="3 4">
    <name type="scientific">Calocera viscosa (strain TUFC12733)</name>
    <dbReference type="NCBI Taxonomy" id="1330018"/>
    <lineage>
        <taxon>Eukaryota</taxon>
        <taxon>Fungi</taxon>
        <taxon>Dikarya</taxon>
        <taxon>Basidiomycota</taxon>
        <taxon>Agaricomycotina</taxon>
        <taxon>Dacrymycetes</taxon>
        <taxon>Dacrymycetales</taxon>
        <taxon>Dacrymycetaceae</taxon>
        <taxon>Calocera</taxon>
    </lineage>
</organism>
<evidence type="ECO:0000256" key="1">
    <source>
        <dbReference type="SAM" id="MobiDB-lite"/>
    </source>
</evidence>
<dbReference type="Proteomes" id="UP000076738">
    <property type="component" value="Unassembled WGS sequence"/>
</dbReference>